<gene>
    <name evidence="1" type="ORF">COV34_00075</name>
</gene>
<dbReference type="AlphaFoldDB" id="A0A2H0QZ83"/>
<dbReference type="EMBL" id="PCXL01000003">
    <property type="protein sequence ID" value="PIR38935.1"/>
    <property type="molecule type" value="Genomic_DNA"/>
</dbReference>
<comment type="caution">
    <text evidence="1">The sequence shown here is derived from an EMBL/GenBank/DDBJ whole genome shotgun (WGS) entry which is preliminary data.</text>
</comment>
<organism evidence="1 2">
    <name type="scientific">Candidatus Zambryskibacteria bacterium CG10_big_fil_rev_8_21_14_0_10_42_12</name>
    <dbReference type="NCBI Taxonomy" id="1975115"/>
    <lineage>
        <taxon>Bacteria</taxon>
        <taxon>Candidatus Zambryskiibacteriota</taxon>
    </lineage>
</organism>
<evidence type="ECO:0000313" key="1">
    <source>
        <dbReference type="EMBL" id="PIR38935.1"/>
    </source>
</evidence>
<reference evidence="1 2" key="1">
    <citation type="submission" date="2017-09" db="EMBL/GenBank/DDBJ databases">
        <title>Depth-based differentiation of microbial function through sediment-hosted aquifers and enrichment of novel symbionts in the deep terrestrial subsurface.</title>
        <authorList>
            <person name="Probst A.J."/>
            <person name="Ladd B."/>
            <person name="Jarett J.K."/>
            <person name="Geller-Mcgrath D.E."/>
            <person name="Sieber C.M."/>
            <person name="Emerson J.B."/>
            <person name="Anantharaman K."/>
            <person name="Thomas B.C."/>
            <person name="Malmstrom R."/>
            <person name="Stieglmeier M."/>
            <person name="Klingl A."/>
            <person name="Woyke T."/>
            <person name="Ryan C.M."/>
            <person name="Banfield J.F."/>
        </authorList>
    </citation>
    <scope>NUCLEOTIDE SEQUENCE [LARGE SCALE GENOMIC DNA]</scope>
    <source>
        <strain evidence="1">CG10_big_fil_rev_8_21_14_0_10_42_12</strain>
    </source>
</reference>
<dbReference type="Gene3D" id="3.40.50.1240">
    <property type="entry name" value="Phosphoglycerate mutase-like"/>
    <property type="match status" value="1"/>
</dbReference>
<sequence>MLVVTHGFILRVIMACVVLGKDVSAQNCEQFINKFHTQNTGITVIKYDPDSRLTPWYLWTWNDYAHLAE</sequence>
<name>A0A2H0QZ83_9BACT</name>
<dbReference type="Proteomes" id="UP000231333">
    <property type="component" value="Unassembled WGS sequence"/>
</dbReference>
<proteinExistence type="predicted"/>
<accession>A0A2H0QZ83</accession>
<evidence type="ECO:0000313" key="2">
    <source>
        <dbReference type="Proteomes" id="UP000231333"/>
    </source>
</evidence>
<dbReference type="InterPro" id="IPR029033">
    <property type="entry name" value="His_PPase_superfam"/>
</dbReference>
<protein>
    <recommendedName>
        <fullName evidence="3">Phosphoglycerate mutase</fullName>
    </recommendedName>
</protein>
<dbReference type="SUPFAM" id="SSF53254">
    <property type="entry name" value="Phosphoglycerate mutase-like"/>
    <property type="match status" value="1"/>
</dbReference>
<evidence type="ECO:0008006" key="3">
    <source>
        <dbReference type="Google" id="ProtNLM"/>
    </source>
</evidence>